<proteinExistence type="predicted"/>
<dbReference type="AlphaFoldDB" id="A0A1E7LBS3"/>
<dbReference type="EMBL" id="LJGW01000049">
    <property type="protein sequence ID" value="OEV13618.1"/>
    <property type="molecule type" value="Genomic_DNA"/>
</dbReference>
<evidence type="ECO:0000313" key="1">
    <source>
        <dbReference type="EMBL" id="OEV13618.1"/>
    </source>
</evidence>
<dbReference type="Gene3D" id="3.40.366.10">
    <property type="entry name" value="Malonyl-Coenzyme A Acyl Carrier Protein, domain 2"/>
    <property type="match status" value="1"/>
</dbReference>
<comment type="caution">
    <text evidence="1">The sequence shown here is derived from an EMBL/GenBank/DDBJ whole genome shotgun (WGS) entry which is preliminary data.</text>
</comment>
<keyword evidence="2" id="KW-1185">Reference proteome</keyword>
<sequence>VAAGHDGLAEGLAAVAAGNSAPHVLHGEALRTGRTAFVFSGQGSQR</sequence>
<evidence type="ECO:0000313" key="2">
    <source>
        <dbReference type="Proteomes" id="UP000176005"/>
    </source>
</evidence>
<dbReference type="GO" id="GO:0016740">
    <property type="term" value="F:transferase activity"/>
    <property type="evidence" value="ECO:0007669"/>
    <property type="project" value="InterPro"/>
</dbReference>
<gene>
    <name evidence="1" type="ORF">AN218_02690</name>
</gene>
<organism evidence="1 2">
    <name type="scientific">Streptomyces nanshensis</name>
    <dbReference type="NCBI Taxonomy" id="518642"/>
    <lineage>
        <taxon>Bacteria</taxon>
        <taxon>Bacillati</taxon>
        <taxon>Actinomycetota</taxon>
        <taxon>Actinomycetes</taxon>
        <taxon>Kitasatosporales</taxon>
        <taxon>Streptomycetaceae</taxon>
        <taxon>Streptomyces</taxon>
    </lineage>
</organism>
<feature type="non-terminal residue" evidence="1">
    <location>
        <position position="1"/>
    </location>
</feature>
<protein>
    <submittedName>
        <fullName evidence="1">Uncharacterized protein</fullName>
    </submittedName>
</protein>
<name>A0A1E7LBS3_9ACTN</name>
<dbReference type="InterPro" id="IPR001227">
    <property type="entry name" value="Ac_transferase_dom_sf"/>
</dbReference>
<feature type="non-terminal residue" evidence="1">
    <location>
        <position position="46"/>
    </location>
</feature>
<accession>A0A1E7LBS3</accession>
<dbReference type="Proteomes" id="UP000176005">
    <property type="component" value="Unassembled WGS sequence"/>
</dbReference>
<reference evidence="1 2" key="1">
    <citation type="journal article" date="2016" name="Front. Microbiol.">
        <title>Comparative Genomics Analysis of Streptomyces Species Reveals Their Adaptation to the Marine Environment and Their Diversity at the Genomic Level.</title>
        <authorList>
            <person name="Tian X."/>
            <person name="Zhang Z."/>
            <person name="Yang T."/>
            <person name="Chen M."/>
            <person name="Li J."/>
            <person name="Chen F."/>
            <person name="Yang J."/>
            <person name="Li W."/>
            <person name="Zhang B."/>
            <person name="Zhang Z."/>
            <person name="Wu J."/>
            <person name="Zhang C."/>
            <person name="Long L."/>
            <person name="Xiao J."/>
        </authorList>
    </citation>
    <scope>NUCLEOTIDE SEQUENCE [LARGE SCALE GENOMIC DNA]</scope>
    <source>
        <strain evidence="1 2">SCSIO 10429</strain>
    </source>
</reference>